<organism evidence="1 2">
    <name type="scientific">Candidatus Beckwithbacteria bacterium GW2011_GWB1_47_15</name>
    <dbReference type="NCBI Taxonomy" id="1618371"/>
    <lineage>
        <taxon>Bacteria</taxon>
        <taxon>Candidatus Beckwithiibacteriota</taxon>
    </lineage>
</organism>
<dbReference type="EMBL" id="LCNT01000002">
    <property type="protein sequence ID" value="KKU61670.1"/>
    <property type="molecule type" value="Genomic_DNA"/>
</dbReference>
<sequence>MKSALILHGTNATTNDNWFPWLKEKLEAKGYQIWLPQLPGADKPNIARYNQFLLANKDFKFNEDTTIIGHSSGAVAALGLLQALPVGTKVGNCYLVSAFTHDLGWESLVDLFDPPLDYAKIKNKAKKLIFIHGDEDPYCPLAETKALAADLEGEMKVVPGAKHFSISTDGPNYQKFPFLLELLEKKKQQEVI</sequence>
<dbReference type="InterPro" id="IPR010662">
    <property type="entry name" value="RBBP9/YdeN"/>
</dbReference>
<reference evidence="1 2" key="1">
    <citation type="journal article" date="2015" name="Nature">
        <title>rRNA introns, odd ribosomes, and small enigmatic genomes across a large radiation of phyla.</title>
        <authorList>
            <person name="Brown C.T."/>
            <person name="Hug L.A."/>
            <person name="Thomas B.C."/>
            <person name="Sharon I."/>
            <person name="Castelle C.J."/>
            <person name="Singh A."/>
            <person name="Wilkins M.J."/>
            <person name="Williams K.H."/>
            <person name="Banfield J.F."/>
        </authorList>
    </citation>
    <scope>NUCLEOTIDE SEQUENCE [LARGE SCALE GENOMIC DNA]</scope>
</reference>
<evidence type="ECO:0000313" key="2">
    <source>
        <dbReference type="Proteomes" id="UP000033860"/>
    </source>
</evidence>
<evidence type="ECO:0008006" key="3">
    <source>
        <dbReference type="Google" id="ProtNLM"/>
    </source>
</evidence>
<evidence type="ECO:0000313" key="1">
    <source>
        <dbReference type="EMBL" id="KKU61670.1"/>
    </source>
</evidence>
<dbReference type="PANTHER" id="PTHR15394">
    <property type="entry name" value="SERINE HYDROLASE RBBP9"/>
    <property type="match status" value="1"/>
</dbReference>
<dbReference type="SUPFAM" id="SSF53474">
    <property type="entry name" value="alpha/beta-Hydrolases"/>
    <property type="match status" value="1"/>
</dbReference>
<dbReference type="Pfam" id="PF06821">
    <property type="entry name" value="Ser_hydrolase"/>
    <property type="match status" value="1"/>
</dbReference>
<proteinExistence type="predicted"/>
<name>A0A0G1UVE3_9BACT</name>
<dbReference type="GO" id="GO:0016787">
    <property type="term" value="F:hydrolase activity"/>
    <property type="evidence" value="ECO:0007669"/>
    <property type="project" value="InterPro"/>
</dbReference>
<dbReference type="InterPro" id="IPR029058">
    <property type="entry name" value="AB_hydrolase_fold"/>
</dbReference>
<gene>
    <name evidence="1" type="ORF">UX85_C0002G0050</name>
</gene>
<dbReference type="AlphaFoldDB" id="A0A0G1UVE3"/>
<dbReference type="PANTHER" id="PTHR15394:SF3">
    <property type="entry name" value="SERINE HYDROLASE RBBP9"/>
    <property type="match status" value="1"/>
</dbReference>
<dbReference type="Gene3D" id="3.40.50.1820">
    <property type="entry name" value="alpha/beta hydrolase"/>
    <property type="match status" value="1"/>
</dbReference>
<protein>
    <recommendedName>
        <fullName evidence="3">Esterase</fullName>
    </recommendedName>
</protein>
<dbReference type="Proteomes" id="UP000033860">
    <property type="component" value="Unassembled WGS sequence"/>
</dbReference>
<comment type="caution">
    <text evidence="1">The sequence shown here is derived from an EMBL/GenBank/DDBJ whole genome shotgun (WGS) entry which is preliminary data.</text>
</comment>
<accession>A0A0G1UVE3</accession>